<feature type="compositionally biased region" description="Basic and acidic residues" evidence="1">
    <location>
        <begin position="53"/>
        <end position="63"/>
    </location>
</feature>
<keyword evidence="3" id="KW-1185">Reference proteome</keyword>
<protein>
    <submittedName>
        <fullName evidence="2">Uncharacterized protein</fullName>
    </submittedName>
</protein>
<sequence length="212" mass="22859">MSTTASTSTGLSGIFAKFVARFLVKWIKKTLGAGSAPSGPALTGTPSQVAGRPQRDRSREDFGQHTGATGGRAFEDPGEARAIGGDDYGAHRGVLQDRPYRHLTPEQRRAAIWTGDDLQQQREALRRADPEVLRDHGLNDKQVAQCQQGRVPSGHLVDRIATNWVLLRTTPENQLLANSLHSQLVDIRVGETRILAIGSDGTHVVLVLGAAS</sequence>
<name>A0A553K247_9ACTN</name>
<dbReference type="EMBL" id="VKKG01000002">
    <property type="protein sequence ID" value="TRY18769.1"/>
    <property type="molecule type" value="Genomic_DNA"/>
</dbReference>
<evidence type="ECO:0000313" key="2">
    <source>
        <dbReference type="EMBL" id="TRY18769.1"/>
    </source>
</evidence>
<feature type="region of interest" description="Disordered" evidence="1">
    <location>
        <begin position="34"/>
        <end position="90"/>
    </location>
</feature>
<dbReference type="AlphaFoldDB" id="A0A553K247"/>
<accession>A0A553K247</accession>
<dbReference type="OrthoDB" id="9823527at2"/>
<evidence type="ECO:0000313" key="3">
    <source>
        <dbReference type="Proteomes" id="UP000317638"/>
    </source>
</evidence>
<organism evidence="2 3">
    <name type="scientific">Tessaracoccus rhinocerotis</name>
    <dbReference type="NCBI Taxonomy" id="1689449"/>
    <lineage>
        <taxon>Bacteria</taxon>
        <taxon>Bacillati</taxon>
        <taxon>Actinomycetota</taxon>
        <taxon>Actinomycetes</taxon>
        <taxon>Propionibacteriales</taxon>
        <taxon>Propionibacteriaceae</taxon>
        <taxon>Tessaracoccus</taxon>
    </lineage>
</organism>
<dbReference type="RefSeq" id="WP_143937661.1">
    <property type="nucleotide sequence ID" value="NZ_VKKG01000002.1"/>
</dbReference>
<dbReference type="Proteomes" id="UP000317638">
    <property type="component" value="Unassembled WGS sequence"/>
</dbReference>
<comment type="caution">
    <text evidence="2">The sequence shown here is derived from an EMBL/GenBank/DDBJ whole genome shotgun (WGS) entry which is preliminary data.</text>
</comment>
<reference evidence="2 3" key="1">
    <citation type="submission" date="2019-07" db="EMBL/GenBank/DDBJ databases">
        <authorList>
            <person name="Zhou L.-Y."/>
        </authorList>
    </citation>
    <scope>NUCLEOTIDE SEQUENCE [LARGE SCALE GENOMIC DNA]</scope>
    <source>
        <strain evidence="2 3">YIM 101269</strain>
    </source>
</reference>
<gene>
    <name evidence="2" type="ORF">FOJ82_06540</name>
</gene>
<proteinExistence type="predicted"/>
<evidence type="ECO:0000256" key="1">
    <source>
        <dbReference type="SAM" id="MobiDB-lite"/>
    </source>
</evidence>